<evidence type="ECO:0000256" key="1">
    <source>
        <dbReference type="SAM" id="Coils"/>
    </source>
</evidence>
<protein>
    <submittedName>
        <fullName evidence="2">Uncharacterized protein</fullName>
    </submittedName>
</protein>
<evidence type="ECO:0000313" key="3">
    <source>
        <dbReference type="Proteomes" id="UP001198163"/>
    </source>
</evidence>
<dbReference type="RefSeq" id="WP_230752441.1">
    <property type="nucleotide sequence ID" value="NZ_JAINWA010000001.1"/>
</dbReference>
<keyword evidence="3" id="KW-1185">Reference proteome</keyword>
<dbReference type="EMBL" id="JAINWA010000001">
    <property type="protein sequence ID" value="MCD1653448.1"/>
    <property type="molecule type" value="Genomic_DNA"/>
</dbReference>
<sequence length="410" mass="46452">MDSYRKNIQSLSLSLDEKRDSLSVFYRQFGARMLEDSVNPSRMAGALSEERSDSWRSLMSSRESDTCAVLEIRTAANRLQELLQFKKELEKTRMEDRTASMRSASVFGRFVLDHYSADPASLDFIGEASRAALEKASLCRSEIAVLLEKQEQNQLENGDNGFIGKIFLQLKNTSLSSAIKQQQMRLEGLLTDALLPVLRDEGLTIRLRQLYPSGESAAALDKAAQSVQRERDLEERAVTLESDLAQVRETLKGYEAADNSSRRMDDLRTRIRETDRKIDSLTGLSAREYSDKFLDEDGRSLLGGSGDGSGFSDMGEYAHQLEQVSRYRMEISVIRRKIEILENSLKIDSLDKNIASFEKSVHEYERKIIHYQEMIQGLSSSIADAKKDRAVCIERKTGLEEELEKFPPVT</sequence>
<organism evidence="2 3">
    <name type="scientific">Teretinema zuelzerae</name>
    <dbReference type="NCBI Taxonomy" id="156"/>
    <lineage>
        <taxon>Bacteria</taxon>
        <taxon>Pseudomonadati</taxon>
        <taxon>Spirochaetota</taxon>
        <taxon>Spirochaetia</taxon>
        <taxon>Spirochaetales</taxon>
        <taxon>Treponemataceae</taxon>
        <taxon>Teretinema</taxon>
    </lineage>
</organism>
<evidence type="ECO:0000313" key="2">
    <source>
        <dbReference type="EMBL" id="MCD1653448.1"/>
    </source>
</evidence>
<name>A0AAE3EGK7_9SPIR</name>
<accession>A0AAE3EGK7</accession>
<dbReference type="AlphaFoldDB" id="A0AAE3EGK7"/>
<feature type="coiled-coil region" evidence="1">
    <location>
        <begin position="230"/>
        <end position="284"/>
    </location>
</feature>
<reference evidence="2" key="1">
    <citation type="submission" date="2021-08" db="EMBL/GenBank/DDBJ databases">
        <title>Comparative analyses of Brucepasteria parasyntrophica and Teretinema zuelzerae.</title>
        <authorList>
            <person name="Song Y."/>
            <person name="Brune A."/>
        </authorList>
    </citation>
    <scope>NUCLEOTIDE SEQUENCE</scope>
    <source>
        <strain evidence="2">DSM 1903</strain>
    </source>
</reference>
<gene>
    <name evidence="2" type="ORF">K7J14_01885</name>
</gene>
<dbReference type="Proteomes" id="UP001198163">
    <property type="component" value="Unassembled WGS sequence"/>
</dbReference>
<proteinExistence type="predicted"/>
<comment type="caution">
    <text evidence="2">The sequence shown here is derived from an EMBL/GenBank/DDBJ whole genome shotgun (WGS) entry which is preliminary data.</text>
</comment>
<keyword evidence="1" id="KW-0175">Coiled coil</keyword>